<accession>A0A2T7NWQ6</accession>
<name>A0A2T7NWQ6_POMCA</name>
<feature type="compositionally biased region" description="Polar residues" evidence="1">
    <location>
        <begin position="542"/>
        <end position="552"/>
    </location>
</feature>
<feature type="region of interest" description="Disordered" evidence="1">
    <location>
        <begin position="124"/>
        <end position="147"/>
    </location>
</feature>
<feature type="compositionally biased region" description="Polar residues" evidence="1">
    <location>
        <begin position="86"/>
        <end position="95"/>
    </location>
</feature>
<feature type="region of interest" description="Disordered" evidence="1">
    <location>
        <begin position="190"/>
        <end position="210"/>
    </location>
</feature>
<evidence type="ECO:0000256" key="1">
    <source>
        <dbReference type="SAM" id="MobiDB-lite"/>
    </source>
</evidence>
<dbReference type="Proteomes" id="UP000245119">
    <property type="component" value="Linkage Group LG8"/>
</dbReference>
<feature type="region of interest" description="Disordered" evidence="1">
    <location>
        <begin position="495"/>
        <end position="556"/>
    </location>
</feature>
<organism evidence="2 3">
    <name type="scientific">Pomacea canaliculata</name>
    <name type="common">Golden apple snail</name>
    <dbReference type="NCBI Taxonomy" id="400727"/>
    <lineage>
        <taxon>Eukaryota</taxon>
        <taxon>Metazoa</taxon>
        <taxon>Spiralia</taxon>
        <taxon>Lophotrochozoa</taxon>
        <taxon>Mollusca</taxon>
        <taxon>Gastropoda</taxon>
        <taxon>Caenogastropoda</taxon>
        <taxon>Architaenioglossa</taxon>
        <taxon>Ampullarioidea</taxon>
        <taxon>Ampullariidae</taxon>
        <taxon>Pomacea</taxon>
    </lineage>
</organism>
<feature type="region of interest" description="Disordered" evidence="1">
    <location>
        <begin position="71"/>
        <end position="102"/>
    </location>
</feature>
<evidence type="ECO:0008006" key="4">
    <source>
        <dbReference type="Google" id="ProtNLM"/>
    </source>
</evidence>
<feature type="compositionally biased region" description="Low complexity" evidence="1">
    <location>
        <begin position="495"/>
        <end position="510"/>
    </location>
</feature>
<feature type="compositionally biased region" description="Basic and acidic residues" evidence="1">
    <location>
        <begin position="75"/>
        <end position="85"/>
    </location>
</feature>
<gene>
    <name evidence="2" type="ORF">C0Q70_13245</name>
</gene>
<evidence type="ECO:0000313" key="3">
    <source>
        <dbReference type="Proteomes" id="UP000245119"/>
    </source>
</evidence>
<reference evidence="2 3" key="1">
    <citation type="submission" date="2018-04" db="EMBL/GenBank/DDBJ databases">
        <title>The genome of golden apple snail Pomacea canaliculata provides insight into stress tolerance and invasive adaptation.</title>
        <authorList>
            <person name="Liu C."/>
            <person name="Liu B."/>
            <person name="Ren Y."/>
            <person name="Zhang Y."/>
            <person name="Wang H."/>
            <person name="Li S."/>
            <person name="Jiang F."/>
            <person name="Yin L."/>
            <person name="Zhang G."/>
            <person name="Qian W."/>
            <person name="Fan W."/>
        </authorList>
    </citation>
    <scope>NUCLEOTIDE SEQUENCE [LARGE SCALE GENOMIC DNA]</scope>
    <source>
        <strain evidence="2">SZHN2017</strain>
        <tissue evidence="2">Muscle</tissue>
    </source>
</reference>
<keyword evidence="3" id="KW-1185">Reference proteome</keyword>
<dbReference type="AlphaFoldDB" id="A0A2T7NWQ6"/>
<feature type="region of interest" description="Disordered" evidence="1">
    <location>
        <begin position="443"/>
        <end position="462"/>
    </location>
</feature>
<comment type="caution">
    <text evidence="2">The sequence shown here is derived from an EMBL/GenBank/DDBJ whole genome shotgun (WGS) entry which is preliminary data.</text>
</comment>
<feature type="compositionally biased region" description="Low complexity" evidence="1">
    <location>
        <begin position="195"/>
        <end position="204"/>
    </location>
</feature>
<dbReference type="EMBL" id="PZQS01000008">
    <property type="protein sequence ID" value="PVD25587.1"/>
    <property type="molecule type" value="Genomic_DNA"/>
</dbReference>
<feature type="compositionally biased region" description="Polar residues" evidence="1">
    <location>
        <begin position="443"/>
        <end position="452"/>
    </location>
</feature>
<proteinExistence type="predicted"/>
<protein>
    <recommendedName>
        <fullName evidence="4">Protein aurora borealis</fullName>
    </recommendedName>
</protein>
<evidence type="ECO:0000313" key="2">
    <source>
        <dbReference type="EMBL" id="PVD25587.1"/>
    </source>
</evidence>
<sequence>MQRLPEKHPDLFFVPGSLKAPLATFDTVDLGDEDIQSVSSSTPSQVPPIDKEPVHDSVLWELCTFASKIGAAQSKGRDPARKPSSESHCPQSSNELHLKQDSHDTGQDILHKEALQGISTNLEDEEAPTPTNQSPHESPVKDLGSCTSVQPLTSTHLKQDSTLACQNKTGDNVAISALPRIGKISVPCLRHQDSDSSSSSGSGSEIFTSRVVPSSGFTPAAFDDDELEAATPRTQRRLLKERHREYPLNFYPEDLDPSQISSPSKRKAFEKRLQRLQVKTSPITRPRSTTPINVVTLDEYACNSPDISPALSPGQEKLKITLPGEEFSPRLNRSPHRLNKSEVAANDSCFTFHEEILFSHTRSALVVEQVGQVPLSPRRVLIPPTLSPSSSPKLARAAGWWNGGENTTQLLYVQNEKTDNELVFGEPAGQQAQENWATFTESAFTESDQTDSGSREDSSLDAPFEFDLPEHEEILTVNIQTAGANKPANIEVLLSTPSSCSSSNSSPESLQPDEEKSPSGGDAAGDNHVTLICDGRGDEGHSSAQSLSTESMPQICLTPPSAEFAALVNLDS</sequence>